<name>A0A3N2RCL8_LYSEN</name>
<dbReference type="InterPro" id="IPR036388">
    <property type="entry name" value="WH-like_DNA-bd_sf"/>
</dbReference>
<dbReference type="RefSeq" id="WP_123649113.1">
    <property type="nucleotide sequence ID" value="NZ_RCTY01000048.1"/>
</dbReference>
<organism evidence="1 2">
    <name type="scientific">Lysobacter enzymogenes</name>
    <dbReference type="NCBI Taxonomy" id="69"/>
    <lineage>
        <taxon>Bacteria</taxon>
        <taxon>Pseudomonadati</taxon>
        <taxon>Pseudomonadota</taxon>
        <taxon>Gammaproteobacteria</taxon>
        <taxon>Lysobacterales</taxon>
        <taxon>Lysobacteraceae</taxon>
        <taxon>Lysobacter</taxon>
    </lineage>
</organism>
<evidence type="ECO:0008006" key="3">
    <source>
        <dbReference type="Google" id="ProtNLM"/>
    </source>
</evidence>
<dbReference type="Proteomes" id="UP000275910">
    <property type="component" value="Unassembled WGS sequence"/>
</dbReference>
<comment type="caution">
    <text evidence="1">The sequence shown here is derived from an EMBL/GenBank/DDBJ whole genome shotgun (WGS) entry which is preliminary data.</text>
</comment>
<dbReference type="EMBL" id="RCTY01000048">
    <property type="protein sequence ID" value="ROU05222.1"/>
    <property type="molecule type" value="Genomic_DNA"/>
</dbReference>
<protein>
    <recommendedName>
        <fullName evidence="3">FdhD protein</fullName>
    </recommendedName>
</protein>
<dbReference type="AlphaFoldDB" id="A0A3N2RCL8"/>
<proteinExistence type="predicted"/>
<evidence type="ECO:0000313" key="2">
    <source>
        <dbReference type="Proteomes" id="UP000275910"/>
    </source>
</evidence>
<evidence type="ECO:0000313" key="1">
    <source>
        <dbReference type="EMBL" id="ROU05222.1"/>
    </source>
</evidence>
<sequence>MSGLTEPLLALLAEHPDGLSLPRVCKRLGVRMSVLLREVAWIGENAIGGTPGPGWVRVDTSGETQVATLTARGRAHLDAASVPND</sequence>
<reference evidence="1 2" key="1">
    <citation type="submission" date="2018-10" db="EMBL/GenBank/DDBJ databases">
        <title>The genome of Lysobacter enzymogenes OH11.</title>
        <authorList>
            <person name="Liu F."/>
            <person name="Zhao Y."/>
            <person name="Qian G."/>
            <person name="Chen Y."/>
            <person name="Xu H."/>
        </authorList>
    </citation>
    <scope>NUCLEOTIDE SEQUENCE [LARGE SCALE GENOMIC DNA]</scope>
    <source>
        <strain evidence="1 2">OH11</strain>
    </source>
</reference>
<dbReference type="Gene3D" id="1.10.10.10">
    <property type="entry name" value="Winged helix-like DNA-binding domain superfamily/Winged helix DNA-binding domain"/>
    <property type="match status" value="1"/>
</dbReference>
<gene>
    <name evidence="1" type="ORF">D9T17_20185</name>
</gene>
<accession>A0A3N2RCL8</accession>